<gene>
    <name evidence="2" type="ORF">BCR36DRAFT_101861</name>
</gene>
<dbReference type="AlphaFoldDB" id="A0A1Y1V480"/>
<keyword evidence="1" id="KW-1133">Transmembrane helix</keyword>
<keyword evidence="3" id="KW-1185">Reference proteome</keyword>
<evidence type="ECO:0000313" key="3">
    <source>
        <dbReference type="Proteomes" id="UP000193719"/>
    </source>
</evidence>
<dbReference type="EMBL" id="MCFH01000034">
    <property type="protein sequence ID" value="ORX46695.1"/>
    <property type="molecule type" value="Genomic_DNA"/>
</dbReference>
<sequence length="78" mass="9940">MMDTKNNVIIYICFKYMIGKKIFSKLLFFFFFFFFFLLLLLLLTFVNFLSNYNYNYNYNHWILKNYIIFFFFKKYNCK</sequence>
<protein>
    <submittedName>
        <fullName evidence="2">Uncharacterized protein</fullName>
    </submittedName>
</protein>
<proteinExistence type="predicted"/>
<evidence type="ECO:0000313" key="2">
    <source>
        <dbReference type="EMBL" id="ORX46695.1"/>
    </source>
</evidence>
<comment type="caution">
    <text evidence="2">The sequence shown here is derived from an EMBL/GenBank/DDBJ whole genome shotgun (WGS) entry which is preliminary data.</text>
</comment>
<keyword evidence="1" id="KW-0812">Transmembrane</keyword>
<reference evidence="2 3" key="1">
    <citation type="submission" date="2016-08" db="EMBL/GenBank/DDBJ databases">
        <title>Genomes of anaerobic fungi encode conserved fungal cellulosomes for biomass hydrolysis.</title>
        <authorList>
            <consortium name="DOE Joint Genome Institute"/>
            <person name="Haitjema C.H."/>
            <person name="Gilmore S.P."/>
            <person name="Henske J.K."/>
            <person name="Solomon K.V."/>
            <person name="De Groot R."/>
            <person name="Kuo A."/>
            <person name="Mondo S.J."/>
            <person name="Salamov A.A."/>
            <person name="Labutti K."/>
            <person name="Zhao Z."/>
            <person name="Chiniquy J."/>
            <person name="Barry K."/>
            <person name="Brewer H.M."/>
            <person name="Purvine S.O."/>
            <person name="Wright A.T."/>
            <person name="Boxma B."/>
            <person name="Van Alen T."/>
            <person name="Hackstein J.H."/>
            <person name="Baker S.E."/>
            <person name="Grigoriev I.V."/>
            <person name="O'Malley M.A."/>
        </authorList>
    </citation>
    <scope>NUCLEOTIDE SEQUENCE [LARGE SCALE GENOMIC DNA]</scope>
    <source>
        <strain evidence="3">finn</strain>
    </source>
</reference>
<reference evidence="2 3" key="2">
    <citation type="submission" date="2016-08" db="EMBL/GenBank/DDBJ databases">
        <title>Pervasive Adenine N6-methylation of Active Genes in Fungi.</title>
        <authorList>
            <consortium name="DOE Joint Genome Institute"/>
            <person name="Mondo S.J."/>
            <person name="Dannebaum R.O."/>
            <person name="Kuo R.C."/>
            <person name="Labutti K."/>
            <person name="Haridas S."/>
            <person name="Kuo A."/>
            <person name="Salamov A."/>
            <person name="Ahrendt S.R."/>
            <person name="Lipzen A."/>
            <person name="Sullivan W."/>
            <person name="Andreopoulos W.B."/>
            <person name="Clum A."/>
            <person name="Lindquist E."/>
            <person name="Daum C."/>
            <person name="Ramamoorthy G.K."/>
            <person name="Gryganskyi A."/>
            <person name="Culley D."/>
            <person name="Magnuson J.K."/>
            <person name="James T.Y."/>
            <person name="O'Malley M.A."/>
            <person name="Stajich J.E."/>
            <person name="Spatafora J.W."/>
            <person name="Visel A."/>
            <person name="Grigoriev I.V."/>
        </authorList>
    </citation>
    <scope>NUCLEOTIDE SEQUENCE [LARGE SCALE GENOMIC DNA]</scope>
    <source>
        <strain evidence="3">finn</strain>
    </source>
</reference>
<feature type="transmembrane region" description="Helical" evidence="1">
    <location>
        <begin position="26"/>
        <end position="50"/>
    </location>
</feature>
<keyword evidence="1" id="KW-0472">Membrane</keyword>
<evidence type="ECO:0000256" key="1">
    <source>
        <dbReference type="SAM" id="Phobius"/>
    </source>
</evidence>
<accession>A0A1Y1V480</accession>
<organism evidence="2 3">
    <name type="scientific">Piromyces finnis</name>
    <dbReference type="NCBI Taxonomy" id="1754191"/>
    <lineage>
        <taxon>Eukaryota</taxon>
        <taxon>Fungi</taxon>
        <taxon>Fungi incertae sedis</taxon>
        <taxon>Chytridiomycota</taxon>
        <taxon>Chytridiomycota incertae sedis</taxon>
        <taxon>Neocallimastigomycetes</taxon>
        <taxon>Neocallimastigales</taxon>
        <taxon>Neocallimastigaceae</taxon>
        <taxon>Piromyces</taxon>
    </lineage>
</organism>
<dbReference type="Proteomes" id="UP000193719">
    <property type="component" value="Unassembled WGS sequence"/>
</dbReference>
<name>A0A1Y1V480_9FUNG</name>